<sequence length="590" mass="64825">MEEERKEQQLNEPATKHRGWKAMPYIIGNETFEKLGTLGTSANLLVYLTTVFHMRSVGAATLVNVFNGTTNLAPVFGAFLSDTYFGRYWTLGCASVSSVLGMLILTLTAGIPNLHPPKCDQLRGQACAGHTPWQLVVLLAAFAFLVVGAGGIRPCNLAFGADQFDPRTESGKKGISSFFNWYYFTFTFAMMVSSTVIIYVQSDVSWTLGYAIPTLLMVVSCAFFFVGTRIYVVVRPEGSPFTGIAQVLVAAFKKRRSKLPDNPKQALFDPPHTSALNSKLPYTQQFRFLDKASIIELADDIKPDGSAENPWRLCSLQQVEEVKCLARIIPIWSAGLLFNVAMVQVGNYVVFQALQSDRRLGTTGFQIPAGSFSIFGMIALTFWIPLYDRAVVPWLRKHTRNDGGFTLLQRMGIGIVLSVVALVVSAVVEARRRSYASSRQTLGTATGGGAVSSLSSLWLVPQLVVFGIAEAFNTIGQIEFYYKQFPENMRSIAGSLFFCSLAVSNYLSGFMVSVVHRTTGGGGGGEGNWLAEDLNEGRLDYFYLLIAAMGVLNFIYFIVCATWYRYKSLDASPPELALVANNSQRVKSPV</sequence>
<keyword evidence="3 6" id="KW-0812">Transmembrane</keyword>
<accession>A0AAX6HUE1</accession>
<feature type="transmembrane region" description="Helical" evidence="6">
    <location>
        <begin position="325"/>
        <end position="345"/>
    </location>
</feature>
<evidence type="ECO:0000313" key="8">
    <source>
        <dbReference type="Proteomes" id="UP001140949"/>
    </source>
</evidence>
<feature type="transmembrane region" description="Helical" evidence="6">
    <location>
        <begin position="448"/>
        <end position="472"/>
    </location>
</feature>
<evidence type="ECO:0000256" key="3">
    <source>
        <dbReference type="ARBA" id="ARBA00022692"/>
    </source>
</evidence>
<keyword evidence="8" id="KW-1185">Reference proteome</keyword>
<dbReference type="InterPro" id="IPR036259">
    <property type="entry name" value="MFS_trans_sf"/>
</dbReference>
<dbReference type="GO" id="GO:0016020">
    <property type="term" value="C:membrane"/>
    <property type="evidence" value="ECO:0007669"/>
    <property type="project" value="UniProtKB-SubCell"/>
</dbReference>
<feature type="transmembrane region" description="Helical" evidence="6">
    <location>
        <begin position="206"/>
        <end position="226"/>
    </location>
</feature>
<feature type="transmembrane region" description="Helical" evidence="6">
    <location>
        <begin position="541"/>
        <end position="564"/>
    </location>
</feature>
<gene>
    <name evidence="7" type="ORF">M6B38_291055</name>
</gene>
<feature type="transmembrane region" description="Helical" evidence="6">
    <location>
        <begin position="88"/>
        <end position="111"/>
    </location>
</feature>
<reference evidence="7" key="1">
    <citation type="journal article" date="2023" name="GigaByte">
        <title>Genome assembly of the bearded iris, Iris pallida Lam.</title>
        <authorList>
            <person name="Bruccoleri R.E."/>
            <person name="Oakeley E.J."/>
            <person name="Faust A.M.E."/>
            <person name="Altorfer M."/>
            <person name="Dessus-Babus S."/>
            <person name="Burckhardt D."/>
            <person name="Oertli M."/>
            <person name="Naumann U."/>
            <person name="Petersen F."/>
            <person name="Wong J."/>
        </authorList>
    </citation>
    <scope>NUCLEOTIDE SEQUENCE</scope>
    <source>
        <strain evidence="7">GSM-AAB239-AS_SAM_17_03QT</strain>
    </source>
</reference>
<dbReference type="SUPFAM" id="SSF103473">
    <property type="entry name" value="MFS general substrate transporter"/>
    <property type="match status" value="1"/>
</dbReference>
<evidence type="ECO:0000313" key="7">
    <source>
        <dbReference type="EMBL" id="KAJ6844679.1"/>
    </source>
</evidence>
<name>A0AAX6HUE1_IRIPA</name>
<feature type="transmembrane region" description="Helical" evidence="6">
    <location>
        <begin position="181"/>
        <end position="200"/>
    </location>
</feature>
<comment type="caution">
    <text evidence="7">The sequence shown here is derived from an EMBL/GenBank/DDBJ whole genome shotgun (WGS) entry which is preliminary data.</text>
</comment>
<reference evidence="7" key="2">
    <citation type="submission" date="2023-04" db="EMBL/GenBank/DDBJ databases">
        <authorList>
            <person name="Bruccoleri R.E."/>
            <person name="Oakeley E.J."/>
            <person name="Faust A.-M."/>
            <person name="Dessus-Babus S."/>
            <person name="Altorfer M."/>
            <person name="Burckhardt D."/>
            <person name="Oertli M."/>
            <person name="Naumann U."/>
            <person name="Petersen F."/>
            <person name="Wong J."/>
        </authorList>
    </citation>
    <scope>NUCLEOTIDE SEQUENCE</scope>
    <source>
        <strain evidence="7">GSM-AAB239-AS_SAM_17_03QT</strain>
        <tissue evidence="7">Leaf</tissue>
    </source>
</reference>
<keyword evidence="4 6" id="KW-1133">Transmembrane helix</keyword>
<evidence type="ECO:0000256" key="4">
    <source>
        <dbReference type="ARBA" id="ARBA00022989"/>
    </source>
</evidence>
<feature type="transmembrane region" description="Helical" evidence="6">
    <location>
        <begin position="131"/>
        <end position="152"/>
    </location>
</feature>
<comment type="similarity">
    <text evidence="2">Belongs to the major facilitator superfamily. Proton-dependent oligopeptide transporter (POT/PTR) (TC 2.A.17) family.</text>
</comment>
<dbReference type="Pfam" id="PF00854">
    <property type="entry name" value="PTR2"/>
    <property type="match status" value="1"/>
</dbReference>
<keyword evidence="5 6" id="KW-0472">Membrane</keyword>
<dbReference type="PANTHER" id="PTHR11654">
    <property type="entry name" value="OLIGOPEPTIDE TRANSPORTER-RELATED"/>
    <property type="match status" value="1"/>
</dbReference>
<dbReference type="EMBL" id="JANAVB010006598">
    <property type="protein sequence ID" value="KAJ6844679.1"/>
    <property type="molecule type" value="Genomic_DNA"/>
</dbReference>
<evidence type="ECO:0000256" key="2">
    <source>
        <dbReference type="ARBA" id="ARBA00005982"/>
    </source>
</evidence>
<dbReference type="CDD" id="cd17416">
    <property type="entry name" value="MFS_NPF1_2"/>
    <property type="match status" value="1"/>
</dbReference>
<protein>
    <submittedName>
        <fullName evidence="7">Protein NRT1/ PTR FAMILY 2.11-like</fullName>
    </submittedName>
</protein>
<feature type="transmembrane region" description="Helical" evidence="6">
    <location>
        <begin position="407"/>
        <end position="428"/>
    </location>
</feature>
<dbReference type="GO" id="GO:0022857">
    <property type="term" value="F:transmembrane transporter activity"/>
    <property type="evidence" value="ECO:0007669"/>
    <property type="project" value="InterPro"/>
</dbReference>
<dbReference type="AlphaFoldDB" id="A0AAX6HUE1"/>
<dbReference type="Proteomes" id="UP001140949">
    <property type="component" value="Unassembled WGS sequence"/>
</dbReference>
<dbReference type="InterPro" id="IPR000109">
    <property type="entry name" value="POT_fam"/>
</dbReference>
<evidence type="ECO:0000256" key="6">
    <source>
        <dbReference type="SAM" id="Phobius"/>
    </source>
</evidence>
<evidence type="ECO:0000256" key="5">
    <source>
        <dbReference type="ARBA" id="ARBA00023136"/>
    </source>
</evidence>
<evidence type="ECO:0000256" key="1">
    <source>
        <dbReference type="ARBA" id="ARBA00004141"/>
    </source>
</evidence>
<organism evidence="7 8">
    <name type="scientific">Iris pallida</name>
    <name type="common">Sweet iris</name>
    <dbReference type="NCBI Taxonomy" id="29817"/>
    <lineage>
        <taxon>Eukaryota</taxon>
        <taxon>Viridiplantae</taxon>
        <taxon>Streptophyta</taxon>
        <taxon>Embryophyta</taxon>
        <taxon>Tracheophyta</taxon>
        <taxon>Spermatophyta</taxon>
        <taxon>Magnoliopsida</taxon>
        <taxon>Liliopsida</taxon>
        <taxon>Asparagales</taxon>
        <taxon>Iridaceae</taxon>
        <taxon>Iridoideae</taxon>
        <taxon>Irideae</taxon>
        <taxon>Iris</taxon>
    </lineage>
</organism>
<dbReference type="Gene3D" id="1.20.1250.20">
    <property type="entry name" value="MFS general substrate transporter like domains"/>
    <property type="match status" value="1"/>
</dbReference>
<feature type="transmembrane region" description="Helical" evidence="6">
    <location>
        <begin position="492"/>
        <end position="515"/>
    </location>
</feature>
<proteinExistence type="inferred from homology"/>
<feature type="transmembrane region" description="Helical" evidence="6">
    <location>
        <begin position="365"/>
        <end position="386"/>
    </location>
</feature>
<comment type="subcellular location">
    <subcellularLocation>
        <location evidence="1">Membrane</location>
        <topology evidence="1">Multi-pass membrane protein</topology>
    </subcellularLocation>
</comment>